<dbReference type="InParanoid" id="A0A1E7EUG9"/>
<evidence type="ECO:0000256" key="1">
    <source>
        <dbReference type="SAM" id="MobiDB-lite"/>
    </source>
</evidence>
<dbReference type="EMBL" id="KV784374">
    <property type="protein sequence ID" value="OEU09678.1"/>
    <property type="molecule type" value="Genomic_DNA"/>
</dbReference>
<keyword evidence="2" id="KW-0812">Transmembrane</keyword>
<feature type="transmembrane region" description="Helical" evidence="2">
    <location>
        <begin position="97"/>
        <end position="113"/>
    </location>
</feature>
<evidence type="ECO:0000313" key="4">
    <source>
        <dbReference type="Proteomes" id="UP000095751"/>
    </source>
</evidence>
<accession>A0A1E7EUG9</accession>
<reference evidence="3 4" key="1">
    <citation type="submission" date="2016-09" db="EMBL/GenBank/DDBJ databases">
        <title>Extensive genetic diversity and differential bi-allelic expression allows diatom success in the polar Southern Ocean.</title>
        <authorList>
            <consortium name="DOE Joint Genome Institute"/>
            <person name="Mock T."/>
            <person name="Otillar R.P."/>
            <person name="Strauss J."/>
            <person name="Dupont C."/>
            <person name="Frickenhaus S."/>
            <person name="Maumus F."/>
            <person name="Mcmullan M."/>
            <person name="Sanges R."/>
            <person name="Schmutz J."/>
            <person name="Toseland A."/>
            <person name="Valas R."/>
            <person name="Veluchamy A."/>
            <person name="Ward B.J."/>
            <person name="Allen A."/>
            <person name="Barry K."/>
            <person name="Falciatore A."/>
            <person name="Ferrante M."/>
            <person name="Fortunato A.E."/>
            <person name="Gloeckner G."/>
            <person name="Gruber A."/>
            <person name="Hipkin R."/>
            <person name="Janech M."/>
            <person name="Kroth P."/>
            <person name="Leese F."/>
            <person name="Lindquist E."/>
            <person name="Lyon B.R."/>
            <person name="Martin J."/>
            <person name="Mayer C."/>
            <person name="Parker M."/>
            <person name="Quesneville H."/>
            <person name="Raymond J."/>
            <person name="Uhlig C."/>
            <person name="Valentin K.U."/>
            <person name="Worden A.Z."/>
            <person name="Armbrust E.V."/>
            <person name="Bowler C."/>
            <person name="Green B."/>
            <person name="Moulton V."/>
            <person name="Van Oosterhout C."/>
            <person name="Grigoriev I."/>
        </authorList>
    </citation>
    <scope>NUCLEOTIDE SEQUENCE [LARGE SCALE GENOMIC DNA]</scope>
    <source>
        <strain evidence="3 4">CCMP1102</strain>
    </source>
</reference>
<evidence type="ECO:0000256" key="2">
    <source>
        <dbReference type="SAM" id="Phobius"/>
    </source>
</evidence>
<keyword evidence="2" id="KW-1133">Transmembrane helix</keyword>
<feature type="transmembrane region" description="Helical" evidence="2">
    <location>
        <begin position="354"/>
        <end position="374"/>
    </location>
</feature>
<evidence type="ECO:0000313" key="3">
    <source>
        <dbReference type="EMBL" id="OEU09678.1"/>
    </source>
</evidence>
<sequence length="375" mass="42489">MIDWADHLIDGDSSSIVGAAANSSSYYSFESSSSMFDSTYTYSNGKLSCMKEFFTLHTIFNYMVFVSGLICLVSRLLSASTIHKYNLNSLHSWSGRIYIISMLWSTATSLVINNEGLPIAVITTFGGVMGGLTFGWISILIYQQKLTFQATQIVQEKIIHKTTTTFMTMVVKKKKERMMKKKKNGDGFDVEDDDDSSIDDVDDKDDNGNNLSLNLNEMINGAKADIIYHKTFVQRFFSFKALHGILFFVSWMQITGRLIFSSHLFDNTFSCRSYPVYKPLPKDTLYVPDYVSDSYEHNNDQKLLFLMPIHDPEWERKPWSNGPIKWGLMMISQAQQQAQAQAQVLQQKVHVVKFVVLLVHVTSMIVVSVAIAVAV</sequence>
<feature type="compositionally biased region" description="Acidic residues" evidence="1">
    <location>
        <begin position="188"/>
        <end position="203"/>
    </location>
</feature>
<feature type="transmembrane region" description="Helical" evidence="2">
    <location>
        <begin position="59"/>
        <end position="77"/>
    </location>
</feature>
<keyword evidence="4" id="KW-1185">Reference proteome</keyword>
<dbReference type="KEGG" id="fcy:FRACYDRAFT_247934"/>
<feature type="transmembrane region" description="Helical" evidence="2">
    <location>
        <begin position="119"/>
        <end position="142"/>
    </location>
</feature>
<name>A0A1E7EUG9_9STRA</name>
<feature type="region of interest" description="Disordered" evidence="1">
    <location>
        <begin position="182"/>
        <end position="203"/>
    </location>
</feature>
<gene>
    <name evidence="3" type="ORF">FRACYDRAFT_247934</name>
</gene>
<proteinExistence type="predicted"/>
<dbReference type="Proteomes" id="UP000095751">
    <property type="component" value="Unassembled WGS sequence"/>
</dbReference>
<keyword evidence="2" id="KW-0472">Membrane</keyword>
<dbReference type="AlphaFoldDB" id="A0A1E7EUG9"/>
<protein>
    <submittedName>
        <fullName evidence="3">Uncharacterized protein</fullName>
    </submittedName>
</protein>
<dbReference type="OrthoDB" id="530688at2759"/>
<organism evidence="3 4">
    <name type="scientific">Fragilariopsis cylindrus CCMP1102</name>
    <dbReference type="NCBI Taxonomy" id="635003"/>
    <lineage>
        <taxon>Eukaryota</taxon>
        <taxon>Sar</taxon>
        <taxon>Stramenopiles</taxon>
        <taxon>Ochrophyta</taxon>
        <taxon>Bacillariophyta</taxon>
        <taxon>Bacillariophyceae</taxon>
        <taxon>Bacillariophycidae</taxon>
        <taxon>Bacillariales</taxon>
        <taxon>Bacillariaceae</taxon>
        <taxon>Fragilariopsis</taxon>
    </lineage>
</organism>